<evidence type="ECO:0008006" key="3">
    <source>
        <dbReference type="Google" id="ProtNLM"/>
    </source>
</evidence>
<dbReference type="OrthoDB" id="2747316at2759"/>
<dbReference type="Proteomes" id="UP000308730">
    <property type="component" value="Unassembled WGS sequence"/>
</dbReference>
<dbReference type="SUPFAM" id="SSF52047">
    <property type="entry name" value="RNI-like"/>
    <property type="match status" value="1"/>
</dbReference>
<dbReference type="EMBL" id="SGPM01000131">
    <property type="protein sequence ID" value="THH29275.1"/>
    <property type="molecule type" value="Genomic_DNA"/>
</dbReference>
<keyword evidence="2" id="KW-1185">Reference proteome</keyword>
<reference evidence="1 2" key="1">
    <citation type="submission" date="2019-02" db="EMBL/GenBank/DDBJ databases">
        <title>Genome sequencing of the rare red list fungi Antrodiella citrinella (Flaviporus citrinellus).</title>
        <authorList>
            <person name="Buettner E."/>
            <person name="Kellner H."/>
        </authorList>
    </citation>
    <scope>NUCLEOTIDE SEQUENCE [LARGE SCALE GENOMIC DNA]</scope>
    <source>
        <strain evidence="1 2">DSM 108506</strain>
    </source>
</reference>
<accession>A0A4S4MTR2</accession>
<protein>
    <recommendedName>
        <fullName evidence="3">F-box domain-containing protein</fullName>
    </recommendedName>
</protein>
<comment type="caution">
    <text evidence="1">The sequence shown here is derived from an EMBL/GenBank/DDBJ whole genome shotgun (WGS) entry which is preliminary data.</text>
</comment>
<proteinExistence type="predicted"/>
<sequence length="499" mass="56302">MTVLNDLPETLIETILLHAADRVAGARENYVLGHISRRWRHVALNCNDLWSLVVANNHTSSKDSLRTQLSRSGSAPLDLRLTQVNAEHSVLRRFLADDEDEHILMDRPGVINLILREIPRARSLDLSLWQDSYASYADLLSEPFPGLETLRLHLPGSNAFAAARETLRPIFRTLPALHTLKVEGFTSEFSLGLILPFHILTSLTIHVPHGSPMNDPGLTCETLLDALQWMQKLEHLDLSSHVLPLIIPDSARRIRTVVDRRSLKTLCLSGDVPQVNWLLSHLRLSPSINMDLALFDQLLVDPGDFNILGSLLSAVFYPASHRRQPRMTSLSHAACIYTPSEANLMPASTSLPAIYHLILSEDVGVVKSSFEHAGKVPSYVWSDWSDLEWTLQFARERGPTRDQRRTLQIRMLESLAESNTRPDEGFESIWSQLHLNEVHTLCLHGVPLYGDPHQETLQSIFIKFVSSMSSVQNTALRGWDAYWEGKLTAILRSRLRYSV</sequence>
<dbReference type="AlphaFoldDB" id="A0A4S4MTR2"/>
<gene>
    <name evidence="1" type="ORF">EUX98_g4899</name>
</gene>
<name>A0A4S4MTR2_9APHY</name>
<evidence type="ECO:0000313" key="1">
    <source>
        <dbReference type="EMBL" id="THH29275.1"/>
    </source>
</evidence>
<dbReference type="InterPro" id="IPR032675">
    <property type="entry name" value="LRR_dom_sf"/>
</dbReference>
<dbReference type="Gene3D" id="3.80.10.10">
    <property type="entry name" value="Ribonuclease Inhibitor"/>
    <property type="match status" value="1"/>
</dbReference>
<organism evidence="1 2">
    <name type="scientific">Antrodiella citrinella</name>
    <dbReference type="NCBI Taxonomy" id="2447956"/>
    <lineage>
        <taxon>Eukaryota</taxon>
        <taxon>Fungi</taxon>
        <taxon>Dikarya</taxon>
        <taxon>Basidiomycota</taxon>
        <taxon>Agaricomycotina</taxon>
        <taxon>Agaricomycetes</taxon>
        <taxon>Polyporales</taxon>
        <taxon>Steccherinaceae</taxon>
        <taxon>Antrodiella</taxon>
    </lineage>
</organism>
<evidence type="ECO:0000313" key="2">
    <source>
        <dbReference type="Proteomes" id="UP000308730"/>
    </source>
</evidence>